<name>A0ABQ9D1W5_9PASS</name>
<organism evidence="1 2">
    <name type="scientific">Willisornis vidua</name>
    <name type="common">Xingu scale-backed antbird</name>
    <dbReference type="NCBI Taxonomy" id="1566151"/>
    <lineage>
        <taxon>Eukaryota</taxon>
        <taxon>Metazoa</taxon>
        <taxon>Chordata</taxon>
        <taxon>Craniata</taxon>
        <taxon>Vertebrata</taxon>
        <taxon>Euteleostomi</taxon>
        <taxon>Archelosauria</taxon>
        <taxon>Archosauria</taxon>
        <taxon>Dinosauria</taxon>
        <taxon>Saurischia</taxon>
        <taxon>Theropoda</taxon>
        <taxon>Coelurosauria</taxon>
        <taxon>Aves</taxon>
        <taxon>Neognathae</taxon>
        <taxon>Neoaves</taxon>
        <taxon>Telluraves</taxon>
        <taxon>Australaves</taxon>
        <taxon>Passeriformes</taxon>
        <taxon>Thamnophilidae</taxon>
        <taxon>Willisornis</taxon>
    </lineage>
</organism>
<keyword evidence="2" id="KW-1185">Reference proteome</keyword>
<proteinExistence type="predicted"/>
<dbReference type="EMBL" id="WHWB01034417">
    <property type="protein sequence ID" value="KAJ7410221.1"/>
    <property type="molecule type" value="Genomic_DNA"/>
</dbReference>
<protein>
    <submittedName>
        <fullName evidence="1">Uncharacterized protein</fullName>
    </submittedName>
</protein>
<dbReference type="Proteomes" id="UP001145742">
    <property type="component" value="Unassembled WGS sequence"/>
</dbReference>
<evidence type="ECO:0000313" key="1">
    <source>
        <dbReference type="EMBL" id="KAJ7410221.1"/>
    </source>
</evidence>
<accession>A0ABQ9D1W5</accession>
<evidence type="ECO:0000313" key="2">
    <source>
        <dbReference type="Proteomes" id="UP001145742"/>
    </source>
</evidence>
<reference evidence="1" key="1">
    <citation type="submission" date="2019-10" db="EMBL/GenBank/DDBJ databases">
        <authorList>
            <person name="Soares A.E.R."/>
            <person name="Aleixo A."/>
            <person name="Schneider P."/>
            <person name="Miyaki C.Y."/>
            <person name="Schneider M.P."/>
            <person name="Mello C."/>
            <person name="Vasconcelos A.T.R."/>
        </authorList>
    </citation>
    <scope>NUCLEOTIDE SEQUENCE</scope>
    <source>
        <tissue evidence="1">Muscle</tissue>
    </source>
</reference>
<comment type="caution">
    <text evidence="1">The sequence shown here is derived from an EMBL/GenBank/DDBJ whole genome shotgun (WGS) entry which is preliminary data.</text>
</comment>
<gene>
    <name evidence="1" type="ORF">WISP_109486</name>
</gene>
<sequence>MLVHKQDEPVEEAEGKKGSKRISVMLVHKQDEPVEEAEGQRVQSQIPPQILSSSFGISTFFLNGDPETLDG</sequence>